<name>A0A6J4I6R2_9PROT</name>
<evidence type="ECO:0000313" key="2">
    <source>
        <dbReference type="EMBL" id="CAA9243524.1"/>
    </source>
</evidence>
<feature type="compositionally biased region" description="Basic residues" evidence="1">
    <location>
        <begin position="39"/>
        <end position="56"/>
    </location>
</feature>
<evidence type="ECO:0000256" key="1">
    <source>
        <dbReference type="SAM" id="MobiDB-lite"/>
    </source>
</evidence>
<feature type="compositionally biased region" description="Basic residues" evidence="1">
    <location>
        <begin position="166"/>
        <end position="185"/>
    </location>
</feature>
<feature type="compositionally biased region" description="Basic residues" evidence="1">
    <location>
        <begin position="63"/>
        <end position="93"/>
    </location>
</feature>
<feature type="compositionally biased region" description="Basic and acidic residues" evidence="1">
    <location>
        <begin position="155"/>
        <end position="165"/>
    </location>
</feature>
<reference evidence="2" key="1">
    <citation type="submission" date="2020-02" db="EMBL/GenBank/DDBJ databases">
        <authorList>
            <person name="Meier V. D."/>
        </authorList>
    </citation>
    <scope>NUCLEOTIDE SEQUENCE</scope>
    <source>
        <strain evidence="2">AVDCRST_MAG08</strain>
    </source>
</reference>
<organism evidence="2">
    <name type="scientific">uncultured Acetobacteraceae bacterium</name>
    <dbReference type="NCBI Taxonomy" id="169975"/>
    <lineage>
        <taxon>Bacteria</taxon>
        <taxon>Pseudomonadati</taxon>
        <taxon>Pseudomonadota</taxon>
        <taxon>Alphaproteobacteria</taxon>
        <taxon>Acetobacterales</taxon>
        <taxon>Acetobacteraceae</taxon>
        <taxon>environmental samples</taxon>
    </lineage>
</organism>
<proteinExistence type="predicted"/>
<gene>
    <name evidence="2" type="ORF">AVDCRST_MAG08-1743</name>
</gene>
<dbReference type="AlphaFoldDB" id="A0A6J4I6R2"/>
<feature type="non-terminal residue" evidence="2">
    <location>
        <position position="191"/>
    </location>
</feature>
<dbReference type="EMBL" id="CADCTG010000147">
    <property type="protein sequence ID" value="CAA9243524.1"/>
    <property type="molecule type" value="Genomic_DNA"/>
</dbReference>
<accession>A0A6J4I6R2</accession>
<protein>
    <submittedName>
        <fullName evidence="2">Putative phosphohistidine phosphatase, SixA</fullName>
    </submittedName>
</protein>
<feature type="non-terminal residue" evidence="2">
    <location>
        <position position="1"/>
    </location>
</feature>
<feature type="region of interest" description="Disordered" evidence="1">
    <location>
        <begin position="34"/>
        <end position="191"/>
    </location>
</feature>
<sequence length="191" mass="20890">GCRFAPSGLACMRGCALPRLGHGLASRVRSGGMGSAACGRHRAVPPRHRAGHRRSGRHEARRLLHPAQSRRSRPRAGNAHRRGRARRRRRRRRGADLAVVPGGRDGRTGLPGPRTDRAGVRLVLRRARRGVGPHGGGPAHPARLERAGRAGRRHPSGEHHGDHGRRAGFRRGRGAPARRRRPGRRRPCEAV</sequence>